<evidence type="ECO:0000259" key="3">
    <source>
        <dbReference type="SMART" id="SM01359"/>
    </source>
</evidence>
<feature type="domain" description="Alpha-2-macroglobulin bait region" evidence="3">
    <location>
        <begin position="20"/>
        <end position="157"/>
    </location>
</feature>
<proteinExistence type="predicted"/>
<sequence>MGVKRYHVARQAMSPSDSFLQIHLRTDNPKDGQSASFDIKTTEAVDTVIYQVYSKGVMLNESTATVVDADRQRFNGTFFVTPNMAPICRVLAFYIRPTGEVVADSLSFKVDSSSEHQVKLSYNRPTVKPGEDVELTVTARPNSVVFVLSADKSLQLLKTGNDITKDMLDAELVKYQYGSGGGIQWRYMSMCGWPSRFGGVDAFGVFSDANVKFLPEVLLDQEPYSKRRQGLPARTQEMSIPTDMDEDDRVDQVRTFFPETWLFLAIVVG</sequence>
<dbReference type="InterPro" id="IPR050473">
    <property type="entry name" value="A2M/Complement_sys"/>
</dbReference>
<reference evidence="4 5" key="1">
    <citation type="submission" date="2024-02" db="EMBL/GenBank/DDBJ databases">
        <title>Chromosome-scale genome assembly of the rough periwinkle Littorina saxatilis.</title>
        <authorList>
            <person name="De Jode A."/>
            <person name="Faria R."/>
            <person name="Formenti G."/>
            <person name="Sims Y."/>
            <person name="Smith T.P."/>
            <person name="Tracey A."/>
            <person name="Wood J.M.D."/>
            <person name="Zagrodzka Z.B."/>
            <person name="Johannesson K."/>
            <person name="Butlin R.K."/>
            <person name="Leder E.H."/>
        </authorList>
    </citation>
    <scope>NUCLEOTIDE SEQUENCE [LARGE SCALE GENOMIC DNA]</scope>
    <source>
        <strain evidence="4">Snail1</strain>
        <tissue evidence="4">Muscle</tissue>
    </source>
</reference>
<evidence type="ECO:0000256" key="2">
    <source>
        <dbReference type="ARBA" id="ARBA00022966"/>
    </source>
</evidence>
<comment type="caution">
    <text evidence="4">The sequence shown here is derived from an EMBL/GenBank/DDBJ whole genome shotgun (WGS) entry which is preliminary data.</text>
</comment>
<dbReference type="PANTHER" id="PTHR11412:SF136">
    <property type="entry name" value="CD109 ANTIGEN"/>
    <property type="match status" value="1"/>
</dbReference>
<dbReference type="Gene3D" id="2.20.130.20">
    <property type="match status" value="1"/>
</dbReference>
<dbReference type="AlphaFoldDB" id="A0AAN9G766"/>
<keyword evidence="1" id="KW-0732">Signal</keyword>
<evidence type="ECO:0000313" key="5">
    <source>
        <dbReference type="Proteomes" id="UP001374579"/>
    </source>
</evidence>
<dbReference type="EMBL" id="JBAMIC010000013">
    <property type="protein sequence ID" value="KAK7097204.1"/>
    <property type="molecule type" value="Genomic_DNA"/>
</dbReference>
<name>A0AAN9G766_9CAEN</name>
<dbReference type="InterPro" id="IPR011625">
    <property type="entry name" value="A2M_N_BRD"/>
</dbReference>
<organism evidence="4 5">
    <name type="scientific">Littorina saxatilis</name>
    <dbReference type="NCBI Taxonomy" id="31220"/>
    <lineage>
        <taxon>Eukaryota</taxon>
        <taxon>Metazoa</taxon>
        <taxon>Spiralia</taxon>
        <taxon>Lophotrochozoa</taxon>
        <taxon>Mollusca</taxon>
        <taxon>Gastropoda</taxon>
        <taxon>Caenogastropoda</taxon>
        <taxon>Littorinimorpha</taxon>
        <taxon>Littorinoidea</taxon>
        <taxon>Littorinidae</taxon>
        <taxon>Littorina</taxon>
    </lineage>
</organism>
<dbReference type="PANTHER" id="PTHR11412">
    <property type="entry name" value="MACROGLOBULIN / COMPLEMENT"/>
    <property type="match status" value="1"/>
</dbReference>
<keyword evidence="2" id="KW-0882">Thioester bond</keyword>
<dbReference type="Gene3D" id="2.60.40.1930">
    <property type="match status" value="1"/>
</dbReference>
<keyword evidence="5" id="KW-1185">Reference proteome</keyword>
<evidence type="ECO:0000256" key="1">
    <source>
        <dbReference type="ARBA" id="ARBA00022729"/>
    </source>
</evidence>
<accession>A0AAN9G766</accession>
<gene>
    <name evidence="4" type="ORF">V1264_004216</name>
</gene>
<dbReference type="Pfam" id="PF07703">
    <property type="entry name" value="A2M_BRD"/>
    <property type="match status" value="1"/>
</dbReference>
<evidence type="ECO:0000313" key="4">
    <source>
        <dbReference type="EMBL" id="KAK7097204.1"/>
    </source>
</evidence>
<dbReference type="SMART" id="SM01359">
    <property type="entry name" value="A2M_N_2"/>
    <property type="match status" value="1"/>
</dbReference>
<dbReference type="Proteomes" id="UP001374579">
    <property type="component" value="Unassembled WGS sequence"/>
</dbReference>
<protein>
    <recommendedName>
        <fullName evidence="3">Alpha-2-macroglobulin bait region domain-containing protein</fullName>
    </recommendedName>
</protein>